<dbReference type="HAMAP" id="MF_00187">
    <property type="entry name" value="FdhD"/>
    <property type="match status" value="1"/>
</dbReference>
<dbReference type="RefSeq" id="WP_071546205.1">
    <property type="nucleotide sequence ID" value="NZ_LKAQ01000004.1"/>
</dbReference>
<comment type="function">
    <text evidence="3">Required for formate dehydrogenase (FDH) activity. Acts as a sulfur carrier protein that transfers sulfur from IscS to the molybdenum cofactor prior to its insertion into FDH.</text>
</comment>
<dbReference type="InterPro" id="IPR003786">
    <property type="entry name" value="FdhD"/>
</dbReference>
<dbReference type="Proteomes" id="UP000181901">
    <property type="component" value="Unassembled WGS sequence"/>
</dbReference>
<comment type="subcellular location">
    <subcellularLocation>
        <location evidence="3">Cytoplasm</location>
    </subcellularLocation>
</comment>
<dbReference type="OrthoDB" id="3197277at2"/>
<evidence type="ECO:0000313" key="4">
    <source>
        <dbReference type="EMBL" id="OIQ50799.1"/>
    </source>
</evidence>
<dbReference type="NCBIfam" id="TIGR00129">
    <property type="entry name" value="fdhD_narQ"/>
    <property type="match status" value="1"/>
</dbReference>
<dbReference type="Gene3D" id="3.10.20.10">
    <property type="match status" value="1"/>
</dbReference>
<dbReference type="Pfam" id="PF02634">
    <property type="entry name" value="FdhD-NarQ"/>
    <property type="match status" value="1"/>
</dbReference>
<evidence type="ECO:0000256" key="2">
    <source>
        <dbReference type="ARBA" id="ARBA00023150"/>
    </source>
</evidence>
<keyword evidence="5" id="KW-1185">Reference proteome</keyword>
<evidence type="ECO:0000256" key="3">
    <source>
        <dbReference type="HAMAP-Rule" id="MF_00187"/>
    </source>
</evidence>
<dbReference type="GO" id="GO:0016783">
    <property type="term" value="F:sulfurtransferase activity"/>
    <property type="evidence" value="ECO:0007669"/>
    <property type="project" value="InterPro"/>
</dbReference>
<dbReference type="SUPFAM" id="SSF53927">
    <property type="entry name" value="Cytidine deaminase-like"/>
    <property type="match status" value="1"/>
</dbReference>
<keyword evidence="2 3" id="KW-0501">Molybdenum cofactor biosynthesis</keyword>
<comment type="caution">
    <text evidence="3">Lacks conserved residue(s) required for the propagation of feature annotation.</text>
</comment>
<evidence type="ECO:0000256" key="1">
    <source>
        <dbReference type="ARBA" id="ARBA00022490"/>
    </source>
</evidence>
<dbReference type="InterPro" id="IPR016193">
    <property type="entry name" value="Cytidine_deaminase-like"/>
</dbReference>
<gene>
    <name evidence="4" type="primary">fdhD_2</name>
    <name evidence="3" type="synonym">fdhD</name>
    <name evidence="4" type="ORF">BerOc1_02741</name>
</gene>
<dbReference type="GO" id="GO:0005737">
    <property type="term" value="C:cytoplasm"/>
    <property type="evidence" value="ECO:0007669"/>
    <property type="project" value="UniProtKB-SubCell"/>
</dbReference>
<dbReference type="GO" id="GO:0097163">
    <property type="term" value="F:sulfur carrier activity"/>
    <property type="evidence" value="ECO:0007669"/>
    <property type="project" value="UniProtKB-UniRule"/>
</dbReference>
<dbReference type="PANTHER" id="PTHR30592:SF1">
    <property type="entry name" value="SULFUR CARRIER PROTEIN FDHD"/>
    <property type="match status" value="1"/>
</dbReference>
<dbReference type="EMBL" id="LKAQ01000004">
    <property type="protein sequence ID" value="OIQ50799.1"/>
    <property type="molecule type" value="Genomic_DNA"/>
</dbReference>
<dbReference type="PANTHER" id="PTHR30592">
    <property type="entry name" value="FORMATE DEHYDROGENASE"/>
    <property type="match status" value="1"/>
</dbReference>
<proteinExistence type="inferred from homology"/>
<sequence>MSPESYEYDVHEYKRGFTRKRISSIREVPLTIMLNGREVVTLLCTAKYPEYLAVGFLKSDAFISSPAQLTDLTVRDEGDRLVAEVEVCHDPWKDRIMERSITSGCGKGTNFGRNVATISKRKVGGDVHVAPDQILALARELHERSTLYKHTRGCHNSSLCTPDEMLLFREDIGRHNAIDMLCGQCFLDDVAVDDKMIVSTGRIASEILLKVVRIGVPVLASTAVATSFSVELARKTGITLIGNIRDDSFWVYNDNGRITGF</sequence>
<name>A0A1J5NC52_9BACT</name>
<comment type="caution">
    <text evidence="4">The sequence shown here is derived from an EMBL/GenBank/DDBJ whole genome shotgun (WGS) entry which is preliminary data.</text>
</comment>
<keyword evidence="1 3" id="KW-0963">Cytoplasm</keyword>
<dbReference type="AlphaFoldDB" id="A0A1J5NC52"/>
<dbReference type="GO" id="GO:0006777">
    <property type="term" value="P:Mo-molybdopterin cofactor biosynthetic process"/>
    <property type="evidence" value="ECO:0007669"/>
    <property type="project" value="UniProtKB-UniRule"/>
</dbReference>
<dbReference type="Gene3D" id="3.40.140.10">
    <property type="entry name" value="Cytidine Deaminase, domain 2"/>
    <property type="match status" value="1"/>
</dbReference>
<reference evidence="4 5" key="1">
    <citation type="submission" date="2015-09" db="EMBL/GenBank/DDBJ databases">
        <title>Genome of Desulfovibrio dechloracetivorans BerOc1, a mercury methylating strain isolated from highly hydrocarbons and metals contaminated coastal sediments.</title>
        <authorList>
            <person name="Goni Urriza M."/>
            <person name="Gassie C."/>
            <person name="Bouchez O."/>
            <person name="Klopp C."/>
            <person name="Ranchou-Peyruse A."/>
            <person name="Remy G."/>
        </authorList>
    </citation>
    <scope>NUCLEOTIDE SEQUENCE [LARGE SCALE GENOMIC DNA]</scope>
    <source>
        <strain evidence="4 5">BerOc1</strain>
    </source>
</reference>
<dbReference type="PIRSF" id="PIRSF015626">
    <property type="entry name" value="FdhD"/>
    <property type="match status" value="1"/>
</dbReference>
<evidence type="ECO:0000313" key="5">
    <source>
        <dbReference type="Proteomes" id="UP000181901"/>
    </source>
</evidence>
<protein>
    <recommendedName>
        <fullName evidence="3">Sulfur carrier protein FdhD</fullName>
    </recommendedName>
</protein>
<organism evidence="4 5">
    <name type="scientific">Pseudodesulfovibrio hydrargyri</name>
    <dbReference type="NCBI Taxonomy" id="2125990"/>
    <lineage>
        <taxon>Bacteria</taxon>
        <taxon>Pseudomonadati</taxon>
        <taxon>Thermodesulfobacteriota</taxon>
        <taxon>Desulfovibrionia</taxon>
        <taxon>Desulfovibrionales</taxon>
        <taxon>Desulfovibrionaceae</taxon>
    </lineage>
</organism>
<feature type="active site" description="Cysteine persulfide intermediate" evidence="3">
    <location>
        <position position="105"/>
    </location>
</feature>
<comment type="similarity">
    <text evidence="3">Belongs to the FdhD family.</text>
</comment>
<accession>A0A1J5NC52</accession>